<protein>
    <recommendedName>
        <fullName evidence="7">DUF2207 domain-containing protein</fullName>
    </recommendedName>
</protein>
<keyword evidence="2" id="KW-0812">Transmembrane</keyword>
<keyword evidence="2" id="KW-1133">Transmembrane helix</keyword>
<evidence type="ECO:0000313" key="6">
    <source>
        <dbReference type="Proteomes" id="UP000176725"/>
    </source>
</evidence>
<dbReference type="Pfam" id="PF09972">
    <property type="entry name" value="DUF2207"/>
    <property type="match status" value="1"/>
</dbReference>
<feature type="transmembrane region" description="Helical" evidence="2">
    <location>
        <begin position="241"/>
        <end position="258"/>
    </location>
</feature>
<feature type="domain" description="Predicted membrane protein YciQ-like C-terminal" evidence="4">
    <location>
        <begin position="295"/>
        <end position="552"/>
    </location>
</feature>
<proteinExistence type="predicted"/>
<reference evidence="5 6" key="1">
    <citation type="journal article" date="2016" name="Nat. Commun.">
        <title>Thousands of microbial genomes shed light on interconnected biogeochemical processes in an aquifer system.</title>
        <authorList>
            <person name="Anantharaman K."/>
            <person name="Brown C.T."/>
            <person name="Hug L.A."/>
            <person name="Sharon I."/>
            <person name="Castelle C.J."/>
            <person name="Probst A.J."/>
            <person name="Thomas B.C."/>
            <person name="Singh A."/>
            <person name="Wilkins M.J."/>
            <person name="Karaoz U."/>
            <person name="Brodie E.L."/>
            <person name="Williams K.H."/>
            <person name="Hubbard S.S."/>
            <person name="Banfield J.F."/>
        </authorList>
    </citation>
    <scope>NUCLEOTIDE SEQUENCE [LARGE SCALE GENOMIC DNA]</scope>
</reference>
<feature type="region of interest" description="Disordered" evidence="1">
    <location>
        <begin position="588"/>
        <end position="621"/>
    </location>
</feature>
<gene>
    <name evidence="5" type="ORF">A2893_05225</name>
</gene>
<dbReference type="InterPro" id="IPR018702">
    <property type="entry name" value="DUF2207"/>
</dbReference>
<sequence length="621" mass="69981">MLKKLLLITFLFLFVLIPKKISAQQEFSGDFYAITDFSSVIEVQKDTTLLITETISVNFPDYRHGIYRVIPITYSVRGKTLNSRLKVLRITDGEGKSVHYEKSRRGQSVSLKIGDPDITLTGLQTYVITYTVDRVIQRYETHDEVYWNITGSEWDTDILKASAVVRSSFAEIERSECFGGPIGTTSKECRAESSEKESSFSATTQLGYGQDFTVVVALDKNSELIFPGRFETLLLISADNWGYPISLIPFGIMIYFWFKKGRDKRFLADTVYYKPKDAKETTVSPFARKFLPMVYHPIDGFTPSQIGTIVDEKVDIHDIVAEIVELARLGFLRIEKIEKDKLIGKETDYAIYKLEKDVAKLNEYQLYLLDKLFDKDYTSASIKGIERLFKDNDRRLKDLLKLTTNENIVLISSLKNKFYAHLEEFRKELYKSLGNEKIFDGKVDQVRGKWIAIFVGLDAVVAILLFNFVNITANFFPLIIFGLLSVPSFFFAYAMPRKTAWGYSLYQQIRGLAYYLKKGKWRHEIAEKHLFFEEMIPLAISLEVIDKLAKDMQDLGVKPPSYFAGTATGTLYSDLSTFESRASTNLVSAPGGKGSSSWSGGSGFSGGGSGGGFGGGGGGSW</sequence>
<feature type="transmembrane region" description="Helical" evidence="2">
    <location>
        <begin position="450"/>
        <end position="469"/>
    </location>
</feature>
<evidence type="ECO:0000259" key="4">
    <source>
        <dbReference type="Pfam" id="PF20990"/>
    </source>
</evidence>
<comment type="caution">
    <text evidence="5">The sequence shown here is derived from an EMBL/GenBank/DDBJ whole genome shotgun (WGS) entry which is preliminary data.</text>
</comment>
<dbReference type="InterPro" id="IPR048389">
    <property type="entry name" value="YciQ-like_C"/>
</dbReference>
<evidence type="ECO:0000259" key="3">
    <source>
        <dbReference type="Pfam" id="PF09972"/>
    </source>
</evidence>
<keyword evidence="2" id="KW-0472">Membrane</keyword>
<evidence type="ECO:0000256" key="1">
    <source>
        <dbReference type="SAM" id="MobiDB-lite"/>
    </source>
</evidence>
<feature type="compositionally biased region" description="Gly residues" evidence="1">
    <location>
        <begin position="600"/>
        <end position="621"/>
    </location>
</feature>
<accession>A0A1F8BP19</accession>
<dbReference type="Pfam" id="PF20990">
    <property type="entry name" value="DUF2207_C"/>
    <property type="match status" value="1"/>
</dbReference>
<dbReference type="STRING" id="1802521.A2893_05225"/>
<evidence type="ECO:0000313" key="5">
    <source>
        <dbReference type="EMBL" id="OGM65028.1"/>
    </source>
</evidence>
<organism evidence="5 6">
    <name type="scientific">Candidatus Woesebacteria bacterium RIFCSPLOWO2_01_FULL_39_25</name>
    <dbReference type="NCBI Taxonomy" id="1802521"/>
    <lineage>
        <taxon>Bacteria</taxon>
        <taxon>Candidatus Woeseibacteriota</taxon>
    </lineage>
</organism>
<feature type="transmembrane region" description="Helical" evidence="2">
    <location>
        <begin position="475"/>
        <end position="495"/>
    </location>
</feature>
<dbReference type="EMBL" id="MGHH01000007">
    <property type="protein sequence ID" value="OGM65028.1"/>
    <property type="molecule type" value="Genomic_DNA"/>
</dbReference>
<evidence type="ECO:0000256" key="2">
    <source>
        <dbReference type="SAM" id="Phobius"/>
    </source>
</evidence>
<dbReference type="AlphaFoldDB" id="A0A1F8BP19"/>
<dbReference type="Proteomes" id="UP000176725">
    <property type="component" value="Unassembled WGS sequence"/>
</dbReference>
<evidence type="ECO:0008006" key="7">
    <source>
        <dbReference type="Google" id="ProtNLM"/>
    </source>
</evidence>
<name>A0A1F8BP19_9BACT</name>
<feature type="domain" description="DUF2207" evidence="3">
    <location>
        <begin position="34"/>
        <end position="216"/>
    </location>
</feature>